<reference evidence="8 9" key="1">
    <citation type="journal article" date="2019" name="Sci. Rep.">
        <title>Sulfobacillus thermotolerans: new insights into resistance and metabolic capacities of acidophilic chemolithotrophs.</title>
        <authorList>
            <person name="Panyushkina A.E."/>
            <person name="Babenko V.V."/>
            <person name="Nikitina A.S."/>
            <person name="Selezneva O.V."/>
            <person name="Tsaplina I.A."/>
            <person name="Letarova M.A."/>
            <person name="Kostryukova E.S."/>
            <person name="Letarov A.V."/>
        </authorList>
    </citation>
    <scope>NUCLEOTIDE SEQUENCE [LARGE SCALE GENOMIC DNA]</scope>
    <source>
        <strain evidence="8 9">Kr1</strain>
    </source>
</reference>
<gene>
    <name evidence="8" type="ORF">BXT84_01895</name>
</gene>
<evidence type="ECO:0000256" key="6">
    <source>
        <dbReference type="ARBA" id="ARBA00023136"/>
    </source>
</evidence>
<evidence type="ECO:0000256" key="1">
    <source>
        <dbReference type="ARBA" id="ARBA00004651"/>
    </source>
</evidence>
<evidence type="ECO:0000256" key="4">
    <source>
        <dbReference type="ARBA" id="ARBA00022692"/>
    </source>
</evidence>
<keyword evidence="6 7" id="KW-0472">Membrane</keyword>
<accession>A0ABN5GZ59</accession>
<dbReference type="Pfam" id="PF02417">
    <property type="entry name" value="Chromate_transp"/>
    <property type="match status" value="1"/>
</dbReference>
<dbReference type="Proteomes" id="UP000325292">
    <property type="component" value="Chromosome"/>
</dbReference>
<name>A0ABN5GZ59_9FIRM</name>
<comment type="similarity">
    <text evidence="2">Belongs to the chromate ion transporter (CHR) (TC 2.A.51) family.</text>
</comment>
<evidence type="ECO:0000313" key="9">
    <source>
        <dbReference type="Proteomes" id="UP000325292"/>
    </source>
</evidence>
<feature type="transmembrane region" description="Helical" evidence="7">
    <location>
        <begin position="122"/>
        <end position="139"/>
    </location>
</feature>
<dbReference type="EMBL" id="CP019454">
    <property type="protein sequence ID" value="AUW92859.1"/>
    <property type="molecule type" value="Genomic_DNA"/>
</dbReference>
<feature type="transmembrane region" description="Helical" evidence="7">
    <location>
        <begin position="145"/>
        <end position="162"/>
    </location>
</feature>
<feature type="transmembrane region" description="Helical" evidence="7">
    <location>
        <begin position="20"/>
        <end position="42"/>
    </location>
</feature>
<evidence type="ECO:0000313" key="8">
    <source>
        <dbReference type="EMBL" id="AUW92859.1"/>
    </source>
</evidence>
<dbReference type="InterPro" id="IPR052518">
    <property type="entry name" value="CHR_Transporter"/>
</dbReference>
<evidence type="ECO:0000256" key="3">
    <source>
        <dbReference type="ARBA" id="ARBA00022475"/>
    </source>
</evidence>
<feature type="transmembrane region" description="Helical" evidence="7">
    <location>
        <begin position="167"/>
        <end position="184"/>
    </location>
</feature>
<keyword evidence="4 7" id="KW-0812">Transmembrane</keyword>
<keyword evidence="5 7" id="KW-1133">Transmembrane helix</keyword>
<evidence type="ECO:0000256" key="2">
    <source>
        <dbReference type="ARBA" id="ARBA00005262"/>
    </source>
</evidence>
<keyword evidence="9" id="KW-1185">Reference proteome</keyword>
<feature type="transmembrane region" description="Helical" evidence="7">
    <location>
        <begin position="86"/>
        <end position="110"/>
    </location>
</feature>
<organism evidence="8 9">
    <name type="scientific">Sulfobacillus thermotolerans</name>
    <dbReference type="NCBI Taxonomy" id="338644"/>
    <lineage>
        <taxon>Bacteria</taxon>
        <taxon>Bacillati</taxon>
        <taxon>Bacillota</taxon>
        <taxon>Clostridia</taxon>
        <taxon>Eubacteriales</taxon>
        <taxon>Clostridiales Family XVII. Incertae Sedis</taxon>
        <taxon>Sulfobacillus</taxon>
    </lineage>
</organism>
<keyword evidence="3" id="KW-1003">Cell membrane</keyword>
<evidence type="ECO:0000256" key="7">
    <source>
        <dbReference type="SAM" id="Phobius"/>
    </source>
</evidence>
<dbReference type="PANTHER" id="PTHR43663:SF1">
    <property type="entry name" value="CHROMATE TRANSPORTER"/>
    <property type="match status" value="1"/>
</dbReference>
<sequence length="186" mass="19543">MLSGLVRKEVVKDIGHVVALVLNFLWVGLLGFGGGFGMIPLMKSATLSHHWLSVATFDKAIAMGQITPGPVAISATFIGERVAGPLGALVATIAVFTPSLVVIVVLSHWFTRLKKVLAVQNVLFATLAAVTGLIAGVAMTLGESLIHAWTGAVLALVVAIVALRWKVPYWSIILGAGVVGAIWFRP</sequence>
<proteinExistence type="inferred from homology"/>
<dbReference type="InterPro" id="IPR003370">
    <property type="entry name" value="Chromate_transpt"/>
</dbReference>
<evidence type="ECO:0000256" key="5">
    <source>
        <dbReference type="ARBA" id="ARBA00022989"/>
    </source>
</evidence>
<comment type="subcellular location">
    <subcellularLocation>
        <location evidence="1">Cell membrane</location>
        <topology evidence="1">Multi-pass membrane protein</topology>
    </subcellularLocation>
</comment>
<dbReference type="PANTHER" id="PTHR43663">
    <property type="entry name" value="CHROMATE TRANSPORT PROTEIN-RELATED"/>
    <property type="match status" value="1"/>
</dbReference>
<protein>
    <submittedName>
        <fullName evidence="8">Chromate transporter</fullName>
    </submittedName>
</protein>